<feature type="transmembrane region" description="Helical" evidence="1">
    <location>
        <begin position="12"/>
        <end position="33"/>
    </location>
</feature>
<evidence type="ECO:0000313" key="2">
    <source>
        <dbReference type="EMBL" id="PTL87264.1"/>
    </source>
</evidence>
<evidence type="ECO:0000313" key="3">
    <source>
        <dbReference type="Proteomes" id="UP000241022"/>
    </source>
</evidence>
<reference evidence="2 3" key="1">
    <citation type="submission" date="2018-04" db="EMBL/GenBank/DDBJ databases">
        <title>Transcriptomics of ammonia oxidizing archaea.</title>
        <authorList>
            <person name="Carini P."/>
        </authorList>
    </citation>
    <scope>NUCLEOTIDE SEQUENCE [LARGE SCALE GENOMIC DNA]</scope>
    <source>
        <strain evidence="2 3">U25</strain>
    </source>
</reference>
<dbReference type="OrthoDB" id="2152at2157"/>
<dbReference type="AlphaFoldDB" id="A0A2R6T9D8"/>
<sequence>MQQTSLKNEGISRIAMLGLVGVGTAVILTLLLAPWNWMPTEYAEEITVIAVTDYGCVGESQVGNSVVVSDCSASVGDVISAQFYAPASDKNGYYDRIYEKLAVVEP</sequence>
<evidence type="ECO:0000256" key="1">
    <source>
        <dbReference type="SAM" id="Phobius"/>
    </source>
</evidence>
<keyword evidence="1" id="KW-0812">Transmembrane</keyword>
<keyword evidence="3" id="KW-1185">Reference proteome</keyword>
<gene>
    <name evidence="2" type="ORF">A7X95_04975</name>
</gene>
<accession>A0A2R6T9D8</accession>
<protein>
    <submittedName>
        <fullName evidence="2">Uncharacterized protein</fullName>
    </submittedName>
</protein>
<proteinExistence type="predicted"/>
<comment type="caution">
    <text evidence="2">The sequence shown here is derived from an EMBL/GenBank/DDBJ whole genome shotgun (WGS) entry which is preliminary data.</text>
</comment>
<name>A0A2R6T9D8_9ARCH</name>
<organism evidence="2 3">
    <name type="scientific">Candidatus Nitrosopelagicus brevis</name>
    <dbReference type="NCBI Taxonomy" id="1410606"/>
    <lineage>
        <taxon>Archaea</taxon>
        <taxon>Nitrososphaerota</taxon>
    </lineage>
</organism>
<dbReference type="EMBL" id="LXWN01000002">
    <property type="protein sequence ID" value="PTL87264.1"/>
    <property type="molecule type" value="Genomic_DNA"/>
</dbReference>
<keyword evidence="1" id="KW-1133">Transmembrane helix</keyword>
<keyword evidence="1" id="KW-0472">Membrane</keyword>
<dbReference type="Proteomes" id="UP000241022">
    <property type="component" value="Unassembled WGS sequence"/>
</dbReference>